<comment type="caution">
    <text evidence="2">The sequence shown here is derived from an EMBL/GenBank/DDBJ whole genome shotgun (WGS) entry which is preliminary data.</text>
</comment>
<name>A0A419W405_9BACT</name>
<organism evidence="2 3">
    <name type="scientific">Mangrovibacterium diazotrophicum</name>
    <dbReference type="NCBI Taxonomy" id="1261403"/>
    <lineage>
        <taxon>Bacteria</taxon>
        <taxon>Pseudomonadati</taxon>
        <taxon>Bacteroidota</taxon>
        <taxon>Bacteroidia</taxon>
        <taxon>Marinilabiliales</taxon>
        <taxon>Prolixibacteraceae</taxon>
        <taxon>Mangrovibacterium</taxon>
    </lineage>
</organism>
<keyword evidence="3" id="KW-1185">Reference proteome</keyword>
<dbReference type="AlphaFoldDB" id="A0A419W405"/>
<dbReference type="EMBL" id="RAPN01000001">
    <property type="protein sequence ID" value="RKD90176.1"/>
    <property type="molecule type" value="Genomic_DNA"/>
</dbReference>
<evidence type="ECO:0000256" key="1">
    <source>
        <dbReference type="SAM" id="SignalP"/>
    </source>
</evidence>
<keyword evidence="1" id="KW-0732">Signal</keyword>
<evidence type="ECO:0000313" key="3">
    <source>
        <dbReference type="Proteomes" id="UP000283387"/>
    </source>
</evidence>
<accession>A0A419W405</accession>
<protein>
    <recommendedName>
        <fullName evidence="4">Beta-barrel assembly machine subunit BamE</fullName>
    </recommendedName>
</protein>
<reference evidence="2 3" key="1">
    <citation type="submission" date="2018-09" db="EMBL/GenBank/DDBJ databases">
        <title>Genomic Encyclopedia of Archaeal and Bacterial Type Strains, Phase II (KMG-II): from individual species to whole genera.</title>
        <authorList>
            <person name="Goeker M."/>
        </authorList>
    </citation>
    <scope>NUCLEOTIDE SEQUENCE [LARGE SCALE GENOMIC DNA]</scope>
    <source>
        <strain evidence="2 3">DSM 27148</strain>
    </source>
</reference>
<dbReference type="RefSeq" id="WP_147377113.1">
    <property type="nucleotide sequence ID" value="NZ_RAPN01000001.1"/>
</dbReference>
<gene>
    <name evidence="2" type="ORF">BC643_0512</name>
</gene>
<evidence type="ECO:0008006" key="4">
    <source>
        <dbReference type="Google" id="ProtNLM"/>
    </source>
</evidence>
<dbReference type="Proteomes" id="UP000283387">
    <property type="component" value="Unassembled WGS sequence"/>
</dbReference>
<dbReference type="OrthoDB" id="1127126at2"/>
<feature type="chain" id="PRO_5019534032" description="Beta-barrel assembly machine subunit BamE" evidence="1">
    <location>
        <begin position="19"/>
        <end position="153"/>
    </location>
</feature>
<feature type="signal peptide" evidence="1">
    <location>
        <begin position="1"/>
        <end position="18"/>
    </location>
</feature>
<proteinExistence type="predicted"/>
<sequence>MKPVALLFILSFCFVSCSSTIRLANKAIKSGIVGQDEITVQARLGIPVEEIVFSDGGKVFVYEYYSRVRVLPGDIESSNFLLDENSKGTELASYLITSVLTYHPNGADYEIQTNYMDVYLDAEGYCIGFDHNLTKEQLQILRFQFEQYQTKTP</sequence>
<evidence type="ECO:0000313" key="2">
    <source>
        <dbReference type="EMBL" id="RKD90176.1"/>
    </source>
</evidence>